<protein>
    <recommendedName>
        <fullName evidence="5">Riboflavin synthase</fullName>
        <ecNumber evidence="4">2.5.1.9</ecNumber>
    </recommendedName>
</protein>
<evidence type="ECO:0000256" key="7">
    <source>
        <dbReference type="ARBA" id="ARBA00022679"/>
    </source>
</evidence>
<evidence type="ECO:0000256" key="6">
    <source>
        <dbReference type="ARBA" id="ARBA00022619"/>
    </source>
</evidence>
<dbReference type="InterPro" id="IPR023366">
    <property type="entry name" value="ATP_synth_asu-like_sf"/>
</dbReference>
<dbReference type="FunFam" id="2.40.30.20:FF:000004">
    <property type="entry name" value="Riboflavin synthase, alpha subunit"/>
    <property type="match status" value="1"/>
</dbReference>
<evidence type="ECO:0000256" key="3">
    <source>
        <dbReference type="ARBA" id="ARBA00004887"/>
    </source>
</evidence>
<accession>A0A381X5G1</accession>
<evidence type="ECO:0000256" key="1">
    <source>
        <dbReference type="ARBA" id="ARBA00000968"/>
    </source>
</evidence>
<gene>
    <name evidence="10" type="ORF">METZ01_LOCUS112833</name>
</gene>
<dbReference type="EMBL" id="UINC01013984">
    <property type="protein sequence ID" value="SVA59979.1"/>
    <property type="molecule type" value="Genomic_DNA"/>
</dbReference>
<name>A0A381X5G1_9ZZZZ</name>
<feature type="domain" description="Lumazine-binding" evidence="9">
    <location>
        <begin position="98"/>
        <end position="198"/>
    </location>
</feature>
<dbReference type="SUPFAM" id="SSF63380">
    <property type="entry name" value="Riboflavin synthase domain-like"/>
    <property type="match status" value="2"/>
</dbReference>
<proteinExistence type="predicted"/>
<dbReference type="NCBIfam" id="TIGR00187">
    <property type="entry name" value="ribE"/>
    <property type="match status" value="1"/>
</dbReference>
<evidence type="ECO:0000259" key="9">
    <source>
        <dbReference type="PROSITE" id="PS51177"/>
    </source>
</evidence>
<dbReference type="InterPro" id="IPR017938">
    <property type="entry name" value="Riboflavin_synthase-like_b-brl"/>
</dbReference>
<keyword evidence="7" id="KW-0808">Transferase</keyword>
<dbReference type="InterPro" id="IPR026017">
    <property type="entry name" value="Lumazine-bd_dom"/>
</dbReference>
<dbReference type="EC" id="2.5.1.9" evidence="4"/>
<sequence>MFTGIVEIQGRIYARVFMEGDLSLEVDAAGFEQTAVKVGDSISVSGVCLTAVRVEGTRIGFDISTETLERTRLGQLMEGDQVNLELAMRADGRYGGHLVTGHIDGLGYFEAQKAAARSVEMTFRCDRALAPYVTEKGSVCVDGVSLTVNRVTDEESFFRFEVNVIPHTLAITTLGALTTGDKVHIEVDQIARYVKRLHDCNV</sequence>
<dbReference type="PROSITE" id="PS51177">
    <property type="entry name" value="LUMAZINE_BIND"/>
    <property type="match status" value="2"/>
</dbReference>
<dbReference type="CDD" id="cd00402">
    <property type="entry name" value="Riboflavin_synthase_like"/>
    <property type="match status" value="1"/>
</dbReference>
<dbReference type="NCBIfam" id="NF006767">
    <property type="entry name" value="PRK09289.1"/>
    <property type="match status" value="1"/>
</dbReference>
<keyword evidence="8" id="KW-0677">Repeat</keyword>
<comment type="pathway">
    <text evidence="3">Cofactor biosynthesis; riboflavin biosynthesis; riboflavin from 2-hydroxy-3-oxobutyl phosphate and 5-amino-6-(D-ribitylamino)uracil: step 2/2.</text>
</comment>
<feature type="domain" description="Lumazine-binding" evidence="9">
    <location>
        <begin position="1"/>
        <end position="97"/>
    </location>
</feature>
<comment type="function">
    <text evidence="2">Catalyzes the dismutation of two molecules of 6,7-dimethyl-8-ribityllumazine, resulting in the formation of riboflavin and 5-amino-6-(D-ribitylamino)uracil.</text>
</comment>
<dbReference type="GO" id="GO:0009231">
    <property type="term" value="P:riboflavin biosynthetic process"/>
    <property type="evidence" value="ECO:0007669"/>
    <property type="project" value="UniProtKB-KW"/>
</dbReference>
<evidence type="ECO:0000256" key="5">
    <source>
        <dbReference type="ARBA" id="ARBA00013950"/>
    </source>
</evidence>
<reference evidence="10" key="1">
    <citation type="submission" date="2018-05" db="EMBL/GenBank/DDBJ databases">
        <authorList>
            <person name="Lanie J.A."/>
            <person name="Ng W.-L."/>
            <person name="Kazmierczak K.M."/>
            <person name="Andrzejewski T.M."/>
            <person name="Davidsen T.M."/>
            <person name="Wayne K.J."/>
            <person name="Tettelin H."/>
            <person name="Glass J.I."/>
            <person name="Rusch D."/>
            <person name="Podicherti R."/>
            <person name="Tsui H.-C.T."/>
            <person name="Winkler M.E."/>
        </authorList>
    </citation>
    <scope>NUCLEOTIDE SEQUENCE</scope>
</reference>
<evidence type="ECO:0000256" key="2">
    <source>
        <dbReference type="ARBA" id="ARBA00002803"/>
    </source>
</evidence>
<keyword evidence="6" id="KW-0686">Riboflavin biosynthesis</keyword>
<dbReference type="GO" id="GO:0004746">
    <property type="term" value="F:riboflavin synthase activity"/>
    <property type="evidence" value="ECO:0007669"/>
    <property type="project" value="UniProtKB-EC"/>
</dbReference>
<dbReference type="PANTHER" id="PTHR21098:SF12">
    <property type="entry name" value="RIBOFLAVIN SYNTHASE"/>
    <property type="match status" value="1"/>
</dbReference>
<evidence type="ECO:0000313" key="10">
    <source>
        <dbReference type="EMBL" id="SVA59979.1"/>
    </source>
</evidence>
<evidence type="ECO:0000256" key="8">
    <source>
        <dbReference type="ARBA" id="ARBA00022737"/>
    </source>
</evidence>
<dbReference type="PANTHER" id="PTHR21098">
    <property type="entry name" value="RIBOFLAVIN SYNTHASE ALPHA CHAIN"/>
    <property type="match status" value="1"/>
</dbReference>
<evidence type="ECO:0000256" key="4">
    <source>
        <dbReference type="ARBA" id="ARBA00012827"/>
    </source>
</evidence>
<comment type="catalytic activity">
    <reaction evidence="1">
        <text>2 6,7-dimethyl-8-(1-D-ribityl)lumazine + H(+) = 5-amino-6-(D-ribitylamino)uracil + riboflavin</text>
        <dbReference type="Rhea" id="RHEA:20772"/>
        <dbReference type="ChEBI" id="CHEBI:15378"/>
        <dbReference type="ChEBI" id="CHEBI:15934"/>
        <dbReference type="ChEBI" id="CHEBI:57986"/>
        <dbReference type="ChEBI" id="CHEBI:58201"/>
        <dbReference type="EC" id="2.5.1.9"/>
    </reaction>
</comment>
<dbReference type="InterPro" id="IPR001783">
    <property type="entry name" value="Lumazine-bd"/>
</dbReference>
<dbReference type="PIRSF" id="PIRSF000498">
    <property type="entry name" value="Riboflavin_syn_A"/>
    <property type="match status" value="1"/>
</dbReference>
<dbReference type="AlphaFoldDB" id="A0A381X5G1"/>
<dbReference type="Pfam" id="PF00677">
    <property type="entry name" value="Lum_binding"/>
    <property type="match status" value="2"/>
</dbReference>
<dbReference type="Gene3D" id="2.40.30.20">
    <property type="match status" value="2"/>
</dbReference>
<organism evidence="10">
    <name type="scientific">marine metagenome</name>
    <dbReference type="NCBI Taxonomy" id="408172"/>
    <lineage>
        <taxon>unclassified sequences</taxon>
        <taxon>metagenomes</taxon>
        <taxon>ecological metagenomes</taxon>
    </lineage>
</organism>